<evidence type="ECO:0000313" key="4">
    <source>
        <dbReference type="Proteomes" id="UP000003986"/>
    </source>
</evidence>
<name>D6AUV8_STRFL</name>
<accession>D6AUV8</accession>
<sequence>MKYPASGPPSGRRRAAPPPPGRRSSPLWHLLAPRSSRTLVLGMIMSFSGLVGGVRGLLDEAEIRPFLVAFGIGILGLALTVSWVVTYVREH</sequence>
<feature type="compositionally biased region" description="Low complexity" evidence="1">
    <location>
        <begin position="1"/>
        <end position="10"/>
    </location>
</feature>
<dbReference type="Proteomes" id="UP000003986">
    <property type="component" value="Unassembled WGS sequence"/>
</dbReference>
<feature type="region of interest" description="Disordered" evidence="1">
    <location>
        <begin position="1"/>
        <end position="27"/>
    </location>
</feature>
<feature type="transmembrane region" description="Helical" evidence="2">
    <location>
        <begin position="39"/>
        <end position="58"/>
    </location>
</feature>
<feature type="transmembrane region" description="Helical" evidence="2">
    <location>
        <begin position="65"/>
        <end position="85"/>
    </location>
</feature>
<organism evidence="3 4">
    <name type="scientific">Streptomyces filamentosus NRRL 15998</name>
    <dbReference type="NCBI Taxonomy" id="457431"/>
    <lineage>
        <taxon>Bacteria</taxon>
        <taxon>Bacillati</taxon>
        <taxon>Actinomycetota</taxon>
        <taxon>Actinomycetes</taxon>
        <taxon>Kitasatosporales</taxon>
        <taxon>Streptomycetaceae</taxon>
        <taxon>Streptomyces</taxon>
    </lineage>
</organism>
<proteinExistence type="predicted"/>
<evidence type="ECO:0000256" key="2">
    <source>
        <dbReference type="SAM" id="Phobius"/>
    </source>
</evidence>
<keyword evidence="2" id="KW-0812">Transmembrane</keyword>
<dbReference type="EMBL" id="DS999644">
    <property type="protein sequence ID" value="EFE74282.2"/>
    <property type="molecule type" value="Genomic_DNA"/>
</dbReference>
<evidence type="ECO:0000313" key="3">
    <source>
        <dbReference type="EMBL" id="EFE74282.2"/>
    </source>
</evidence>
<evidence type="ECO:0000256" key="1">
    <source>
        <dbReference type="SAM" id="MobiDB-lite"/>
    </source>
</evidence>
<reference evidence="4" key="1">
    <citation type="submission" date="2008-10" db="EMBL/GenBank/DDBJ databases">
        <authorList>
            <person name="Molnar K."/>
        </authorList>
    </citation>
    <scope>NUCLEOTIDE SEQUENCE [LARGE SCALE GENOMIC DNA]</scope>
    <source>
        <strain evidence="4">NRRL 15998</strain>
    </source>
</reference>
<reference evidence="4" key="2">
    <citation type="submission" date="2008-12" db="EMBL/GenBank/DDBJ databases">
        <title>Annotation of Streptomyces roseosporus strain NRRL 15998.</title>
        <authorList>
            <consortium name="The Broad Institute Genome Sequencing Platform"/>
            <consortium name="Broad Institute Microbial Sequencing Center"/>
            <person name="Fischbach M."/>
            <person name="Ward D."/>
            <person name="Young S."/>
            <person name="Kodira C.D."/>
            <person name="Zeng Q."/>
            <person name="Koehrsen M."/>
            <person name="Godfrey P."/>
            <person name="Alvarado L."/>
            <person name="Berlin A.M."/>
            <person name="Borenstein D."/>
            <person name="Chen Z."/>
            <person name="Engels R."/>
            <person name="Freedman E."/>
            <person name="Gellesch M."/>
            <person name="Goldberg J."/>
            <person name="Griggs A."/>
            <person name="Gujja S."/>
            <person name="Heiman D.I."/>
            <person name="Hepburn T.A."/>
            <person name="Howarth C."/>
            <person name="Jen D."/>
            <person name="Larson L."/>
            <person name="Lewis B."/>
            <person name="Mehta T."/>
            <person name="Park D."/>
            <person name="Pearson M."/>
            <person name="Roberts A."/>
            <person name="Saif S."/>
            <person name="Shea T.D."/>
            <person name="Shenoy N."/>
            <person name="Sisk P."/>
            <person name="Stolte C."/>
            <person name="Sykes S.N."/>
            <person name="Walk T."/>
            <person name="White J."/>
            <person name="Yandava C."/>
            <person name="Straight P."/>
            <person name="Clardy J."/>
            <person name="Hung D."/>
            <person name="Kolter R."/>
            <person name="Mekalanos J."/>
            <person name="Walker S."/>
            <person name="Walsh C.T."/>
            <person name="Wieland B.L.C."/>
            <person name="Ilzarbe M."/>
            <person name="Galagan J."/>
            <person name="Nusbaum C."/>
            <person name="Birren B."/>
        </authorList>
    </citation>
    <scope>NUCLEOTIDE SEQUENCE [LARGE SCALE GENOMIC DNA]</scope>
    <source>
        <strain evidence="4">NRRL 15998</strain>
    </source>
</reference>
<dbReference type="AlphaFoldDB" id="D6AUV8"/>
<protein>
    <submittedName>
        <fullName evidence="3">Predicted protein</fullName>
    </submittedName>
</protein>
<keyword evidence="2" id="KW-1133">Transmembrane helix</keyword>
<keyword evidence="2" id="KW-0472">Membrane</keyword>
<gene>
    <name evidence="3" type="ORF">SSGG_01648</name>
</gene>